<dbReference type="Pfam" id="PF06280">
    <property type="entry name" value="fn3_5"/>
    <property type="match status" value="1"/>
</dbReference>
<dbReference type="InterPro" id="IPR023828">
    <property type="entry name" value="Peptidase_S8_Ser-AS"/>
</dbReference>
<protein>
    <submittedName>
        <fullName evidence="16">S8 family serine peptidase</fullName>
    </submittedName>
</protein>
<keyword evidence="6" id="KW-0677">Repeat</keyword>
<evidence type="ECO:0000256" key="7">
    <source>
        <dbReference type="ARBA" id="ARBA00022801"/>
    </source>
</evidence>
<keyword evidence="8 10" id="KW-0720">Serine protease</keyword>
<keyword evidence="7 10" id="KW-0378">Hydrolase</keyword>
<evidence type="ECO:0000259" key="14">
    <source>
        <dbReference type="Pfam" id="PF02225"/>
    </source>
</evidence>
<dbReference type="InterPro" id="IPR046450">
    <property type="entry name" value="PA_dom_sf"/>
</dbReference>
<dbReference type="RefSeq" id="WP_248267726.1">
    <property type="nucleotide sequence ID" value="NZ_CP096034.1"/>
</dbReference>
<evidence type="ECO:0000256" key="12">
    <source>
        <dbReference type="SAM" id="SignalP"/>
    </source>
</evidence>
<evidence type="ECO:0000256" key="4">
    <source>
        <dbReference type="ARBA" id="ARBA00022670"/>
    </source>
</evidence>
<dbReference type="Gene3D" id="3.50.30.30">
    <property type="match status" value="1"/>
</dbReference>
<dbReference type="PANTHER" id="PTHR43806">
    <property type="entry name" value="PEPTIDASE S8"/>
    <property type="match status" value="1"/>
</dbReference>
<keyword evidence="17" id="KW-1185">Reference proteome</keyword>
<feature type="repeat" description="Cell wall-binding" evidence="9">
    <location>
        <begin position="1418"/>
        <end position="1437"/>
    </location>
</feature>
<evidence type="ECO:0000256" key="9">
    <source>
        <dbReference type="PROSITE-ProRule" id="PRU00591"/>
    </source>
</evidence>
<dbReference type="Proteomes" id="UP000830639">
    <property type="component" value="Chromosome"/>
</dbReference>
<evidence type="ECO:0000256" key="6">
    <source>
        <dbReference type="ARBA" id="ARBA00022737"/>
    </source>
</evidence>
<dbReference type="InterPro" id="IPR034216">
    <property type="entry name" value="C5a_Peptidase"/>
</dbReference>
<evidence type="ECO:0000256" key="3">
    <source>
        <dbReference type="ARBA" id="ARBA00022525"/>
    </source>
</evidence>
<feature type="repeat" description="Cell wall-binding" evidence="9">
    <location>
        <begin position="1317"/>
        <end position="1336"/>
    </location>
</feature>
<evidence type="ECO:0000256" key="1">
    <source>
        <dbReference type="ARBA" id="ARBA00011073"/>
    </source>
</evidence>
<dbReference type="PROSITE" id="PS00136">
    <property type="entry name" value="SUBTILASE_ASP"/>
    <property type="match status" value="1"/>
</dbReference>
<evidence type="ECO:0000313" key="16">
    <source>
        <dbReference type="EMBL" id="UPM54635.1"/>
    </source>
</evidence>
<dbReference type="PROSITE" id="PS51892">
    <property type="entry name" value="SUBTILASE"/>
    <property type="match status" value="1"/>
</dbReference>
<gene>
    <name evidence="16" type="ORF">MY490_01800</name>
</gene>
<dbReference type="Pfam" id="PF02225">
    <property type="entry name" value="PA"/>
    <property type="match status" value="1"/>
</dbReference>
<dbReference type="InterPro" id="IPR013783">
    <property type="entry name" value="Ig-like_fold"/>
</dbReference>
<dbReference type="Gene3D" id="2.60.40.10">
    <property type="entry name" value="Immunoglobulins"/>
    <property type="match status" value="1"/>
</dbReference>
<keyword evidence="3" id="KW-0964">Secreted</keyword>
<feature type="domain" description="PA" evidence="14">
    <location>
        <begin position="464"/>
        <end position="540"/>
    </location>
</feature>
<dbReference type="InterPro" id="IPR023827">
    <property type="entry name" value="Peptidase_S8_Asp-AS"/>
</dbReference>
<dbReference type="Gene3D" id="2.60.40.4070">
    <property type="match status" value="1"/>
</dbReference>
<reference evidence="16 17" key="1">
    <citation type="submission" date="2022-04" db="EMBL/GenBank/DDBJ databases">
        <title>Mechanism of arsenic methylation and mitigation arsenic toxicity by Bacillus sp. LH14 from an Arsenic-Contaminated Paddy Soil.</title>
        <authorList>
            <person name="Wang D."/>
        </authorList>
    </citation>
    <scope>NUCLEOTIDE SEQUENCE [LARGE SCALE GENOMIC DNA]</scope>
    <source>
        <strain evidence="16 17">LH14</strain>
    </source>
</reference>
<dbReference type="SUPFAM" id="SSF52743">
    <property type="entry name" value="Subtilisin-like"/>
    <property type="match status" value="1"/>
</dbReference>
<dbReference type="SUPFAM" id="SSF52025">
    <property type="entry name" value="PA domain"/>
    <property type="match status" value="1"/>
</dbReference>
<dbReference type="CDD" id="cd07475">
    <property type="entry name" value="Peptidases_S8_C5a_Peptidase"/>
    <property type="match status" value="1"/>
</dbReference>
<evidence type="ECO:0000256" key="5">
    <source>
        <dbReference type="ARBA" id="ARBA00022729"/>
    </source>
</evidence>
<sequence>MNNKKNRKITTYALASALALSNLAFVSPTSAESYRPGDLASKLEQIKQSQESKELQNKNKVSEQKANLKASDKVRVIVEVDGQSPIEYATKQGKLFKDLSESQKSSLYATVESQQNSVKSKLQSKGININYKKQFSTAFNGFSGVVEFGDVAKIEATSGVKNVYLANEYNRPTAEPSTPDMTKSHQFIQSKETWKDTGYDGKGMVISIIDTGIDPTHRDFKLTDPSKEDLTKDSVAQLVKDKGLPGKFYTDKVPYGYNYYDQNSIVTDLGPGASMHGMHVAGITAANGDEANGGIKGVAPEAQVLAMKVFSNDPSYPSTWSDIYLAAIDDSIKLGADVLNMSLGSVASSYEPNSAEDLAITRAVDNGIVCAVSSGNSNHIGYGWGDPLSQNPDIGVTGAPGLNKDTISVAASGNEAYLFEHAITVDGNNDLSVVGKGIDAWKSLSDKFSGNIPVVNLGKKADGSYKLGSPDDYNGVDVKGKIVLVARGSLTFADKTKYAAQAGAVGIIVWNATNGTQYADQGGWDVPIMLVNSKADGEALFNSINGSGTIHVNQTAKNESPEMGRMTGFTSWGVTPSLELKPEITAPGGNIYSTVNNNQYEVMSGTSMAAPHVAGGSALVQEYLKNDKRFSSLSLSQRTHLAKVLLMNTAKVINDLDGHPFSPRRQGAGMMQIENAVTTPVYFYSKATGEAKYELKDFQSKQVSMTFTAKNISEKDAEYKVDTNALTDEFYQTANVDRNALQTGALDGAKIDAPETIKVPAGKSVDFTVKVDLTNAKIPGFDKAGKKILADLHDNIFVEGSVNLIGTNGNPNLTAPYVGFYGKWDSLPIVDGFKDLGETRYFDLQPYFKKYYNIDDAHDMTTDGDSTFWDAAPGKDGGQNYYAFSPNGDNSGDDINALPSFLRNASEVQYNILDKGGKSLRRLSAQSDVTKNAYDNGKGTPFKDSESTIWDGKVNGEVMPDGLYYYEIKSVIGYDNAKWQSKKIPVYIDTKAPSIKATYDPDKKIVSWEGSDDATGVKVYGIFVNGKLDGTTDNTKSSYDLSKAPAKALVEVVAMDYAGNGVEDIATIGDVELPLVYITDGSKDDSGEYIPNSPEPWGAYSDNTIPVKGFVTDDIGIKTVKVNGKEVPVDFDAKTGHYNYSTTVTFDQDGPFTVQVEATDFANKNFSVARHIYVDTHAAEINVLNAPTRVDKKVDQVTFKVNLKDNYSYLNFFVGENHEFEVPLKSPVDVVKPLNKDYEVTVPLKEGQNKITLRATDLAGNETVKEVVIHRADVPIKTGWVVESGKKYYYNSKGVKVTGWATISGKKYYFDNNGVMKTSWLTYNGKKYYFDKYGVMKTSWLVLGNKHYYFDKYGVMKTSWLVLGNKHYYFDKYGVMKTSWLVLGNKHYYFDKYGVMKTGWLVLGSKHYYFDPNGVMFSNGWKKINGKYYYFNKSGIMAVNTTIGKYKVGKDGARK</sequence>
<feature type="chain" id="PRO_5046525381" evidence="12">
    <location>
        <begin position="32"/>
        <end position="1455"/>
    </location>
</feature>
<dbReference type="EMBL" id="CP096034">
    <property type="protein sequence ID" value="UPM54635.1"/>
    <property type="molecule type" value="Genomic_DNA"/>
</dbReference>
<dbReference type="Gene3D" id="2.10.270.10">
    <property type="entry name" value="Cholin Binding"/>
    <property type="match status" value="3"/>
</dbReference>
<evidence type="ECO:0000259" key="13">
    <source>
        <dbReference type="Pfam" id="PF00082"/>
    </source>
</evidence>
<evidence type="ECO:0000256" key="10">
    <source>
        <dbReference type="PROSITE-ProRule" id="PRU01240"/>
    </source>
</evidence>
<keyword evidence="5 12" id="KW-0732">Signal</keyword>
<dbReference type="SUPFAM" id="SSF69360">
    <property type="entry name" value="Cell wall binding repeat"/>
    <property type="match status" value="1"/>
</dbReference>
<keyword evidence="4 10" id="KW-0645">Protease</keyword>
<dbReference type="PROSITE" id="PS51170">
    <property type="entry name" value="CW"/>
    <property type="match status" value="4"/>
</dbReference>
<comment type="similarity">
    <text evidence="1 10 11">Belongs to the peptidase S8 family.</text>
</comment>
<dbReference type="InterPro" id="IPR050131">
    <property type="entry name" value="Peptidase_S8_subtilisin-like"/>
</dbReference>
<feature type="active site" description="Charge relay system" evidence="10">
    <location>
        <position position="210"/>
    </location>
</feature>
<feature type="active site" description="Charge relay system" evidence="10">
    <location>
        <position position="276"/>
    </location>
</feature>
<feature type="domain" description="C5a peptidase/Subtilisin-like protease SBT2-like Fn3-like" evidence="15">
    <location>
        <begin position="694"/>
        <end position="818"/>
    </location>
</feature>
<dbReference type="InterPro" id="IPR010435">
    <property type="entry name" value="C5a/SBT2-like_Fn3"/>
</dbReference>
<evidence type="ECO:0000256" key="11">
    <source>
        <dbReference type="RuleBase" id="RU003355"/>
    </source>
</evidence>
<dbReference type="InterPro" id="IPR018337">
    <property type="entry name" value="Cell_wall/Cho-bd_repeat"/>
</dbReference>
<dbReference type="Gene3D" id="3.40.50.200">
    <property type="entry name" value="Peptidase S8/S53 domain"/>
    <property type="match status" value="1"/>
</dbReference>
<feature type="repeat" description="Cell wall-binding" evidence="9">
    <location>
        <begin position="1397"/>
        <end position="1416"/>
    </location>
</feature>
<feature type="domain" description="Peptidase S8/S53" evidence="13">
    <location>
        <begin position="201"/>
        <end position="669"/>
    </location>
</feature>
<dbReference type="Pfam" id="PF01473">
    <property type="entry name" value="Choline_bind_1"/>
    <property type="match status" value="1"/>
</dbReference>
<dbReference type="PRINTS" id="PR00723">
    <property type="entry name" value="SUBTILISIN"/>
</dbReference>
<evidence type="ECO:0000259" key="15">
    <source>
        <dbReference type="Pfam" id="PF06280"/>
    </source>
</evidence>
<dbReference type="Pfam" id="PF00082">
    <property type="entry name" value="Peptidase_S8"/>
    <property type="match status" value="1"/>
</dbReference>
<keyword evidence="2" id="KW-0134">Cell wall</keyword>
<accession>A0ABY4JQR7</accession>
<name>A0ABY4JQR7_9BACI</name>
<dbReference type="InterPro" id="IPR003137">
    <property type="entry name" value="PA_domain"/>
</dbReference>
<dbReference type="PANTHER" id="PTHR43806:SF11">
    <property type="entry name" value="CEREVISIN-RELATED"/>
    <property type="match status" value="1"/>
</dbReference>
<organism evidence="16 17">
    <name type="scientific">Gottfriedia acidiceleris</name>
    <dbReference type="NCBI Taxonomy" id="371036"/>
    <lineage>
        <taxon>Bacteria</taxon>
        <taxon>Bacillati</taxon>
        <taxon>Bacillota</taxon>
        <taxon>Bacilli</taxon>
        <taxon>Bacillales</taxon>
        <taxon>Bacillaceae</taxon>
        <taxon>Gottfriedia</taxon>
    </lineage>
</organism>
<dbReference type="InterPro" id="IPR000209">
    <property type="entry name" value="Peptidase_S8/S53_dom"/>
</dbReference>
<evidence type="ECO:0000256" key="2">
    <source>
        <dbReference type="ARBA" id="ARBA00022512"/>
    </source>
</evidence>
<dbReference type="InterPro" id="IPR036852">
    <property type="entry name" value="Peptidase_S8/S53_dom_sf"/>
</dbReference>
<dbReference type="Gene3D" id="2.60.40.1710">
    <property type="entry name" value="Subtilisin-like superfamily"/>
    <property type="match status" value="1"/>
</dbReference>
<dbReference type="Pfam" id="PF19127">
    <property type="entry name" value="Choline_bind_3"/>
    <property type="match status" value="2"/>
</dbReference>
<proteinExistence type="inferred from homology"/>
<dbReference type="PROSITE" id="PS00138">
    <property type="entry name" value="SUBTILASE_SER"/>
    <property type="match status" value="1"/>
</dbReference>
<feature type="repeat" description="Cell wall-binding" evidence="9">
    <location>
        <begin position="1297"/>
        <end position="1316"/>
    </location>
</feature>
<evidence type="ECO:0000313" key="17">
    <source>
        <dbReference type="Proteomes" id="UP000830639"/>
    </source>
</evidence>
<evidence type="ECO:0000256" key="8">
    <source>
        <dbReference type="ARBA" id="ARBA00022825"/>
    </source>
</evidence>
<feature type="signal peptide" evidence="12">
    <location>
        <begin position="1"/>
        <end position="31"/>
    </location>
</feature>
<feature type="active site" description="Charge relay system" evidence="10">
    <location>
        <position position="607"/>
    </location>
</feature>
<dbReference type="InterPro" id="IPR015500">
    <property type="entry name" value="Peptidase_S8_subtilisin-rel"/>
</dbReference>